<evidence type="ECO:0000313" key="6">
    <source>
        <dbReference type="EMBL" id="RDI61180.1"/>
    </source>
</evidence>
<dbReference type="Gene3D" id="3.10.105.10">
    <property type="entry name" value="Dipeptide-binding Protein, Domain 3"/>
    <property type="match status" value="1"/>
</dbReference>
<feature type="chain" id="PRO_5016703398" evidence="4">
    <location>
        <begin position="22"/>
        <end position="499"/>
    </location>
</feature>
<dbReference type="GO" id="GO:0015833">
    <property type="term" value="P:peptide transport"/>
    <property type="evidence" value="ECO:0007669"/>
    <property type="project" value="TreeGrafter"/>
</dbReference>
<dbReference type="PANTHER" id="PTHR30290:SF38">
    <property type="entry name" value="D,D-DIPEPTIDE-BINDING PERIPLASMIC PROTEIN DDPA-RELATED"/>
    <property type="match status" value="1"/>
</dbReference>
<sequence length="499" mass="55174">MKKLSLMALAAGLLMSTAVSAQTLRIGLNEDPDVLDPHRARTFVGRIVFTSLCNKLVDITPDLKFTPELATEWSWSDDGKALTFKLRPGVTFHDGEKMDAAAVKANIERAKTLPDSLRKSELTSVDSVDVVDDMTVKINLSRPDATLLSQLSDRAGMIMSPKALASADFGQKPVCSGPYKFVERVQNDRIVLERFKEHWDAKNYNFDRIVFQPIPDTTVRLANLRSGNLDLLERLAPSDVPAVKSDAKLTFAPVSGIGYQGLTINTNNGDKAKSPLGQDKRVRQALELAIDRDVINEVVGQGIFPPAGQPFPEASPYNDKKFAANKRNVEKAKQLLKEAGVDRVKFELTFGTSTTTQQISEIIQAMAAEAGFDISLRPTEFAAMQKEAQAGNFQVNAIGWSGRVDPDGNIHPFVTCKGGLNDGKYCNAEVDRLLNEARIVNDETKRKQLYDSAQTILKDELPIIYLYYQPWPFAHTKKLEGFKPYPDGMIRLKGVKLAS</sequence>
<feature type="signal peptide" evidence="4">
    <location>
        <begin position="1"/>
        <end position="21"/>
    </location>
</feature>
<name>A0A370HSB0_9HYPH</name>
<reference evidence="6 7" key="1">
    <citation type="submission" date="2018-07" db="EMBL/GenBank/DDBJ databases">
        <title>Genomic Encyclopedia of Type Strains, Phase IV (KMG-IV): sequencing the most valuable type-strain genomes for metagenomic binning, comparative biology and taxonomic classification.</title>
        <authorList>
            <person name="Goeker M."/>
        </authorList>
    </citation>
    <scope>NUCLEOTIDE SEQUENCE [LARGE SCALE GENOMIC DNA]</scope>
    <source>
        <strain evidence="6 7">DSM 14364</strain>
    </source>
</reference>
<feature type="domain" description="Solute-binding protein family 5" evidence="5">
    <location>
        <begin position="64"/>
        <end position="419"/>
    </location>
</feature>
<dbReference type="InterPro" id="IPR000914">
    <property type="entry name" value="SBP_5_dom"/>
</dbReference>
<accession>A0A370HSB0</accession>
<dbReference type="AlphaFoldDB" id="A0A370HSB0"/>
<organism evidence="6 7">
    <name type="scientific">Microvirga subterranea</name>
    <dbReference type="NCBI Taxonomy" id="186651"/>
    <lineage>
        <taxon>Bacteria</taxon>
        <taxon>Pseudomonadati</taxon>
        <taxon>Pseudomonadota</taxon>
        <taxon>Alphaproteobacteria</taxon>
        <taxon>Hyphomicrobiales</taxon>
        <taxon>Methylobacteriaceae</taxon>
        <taxon>Microvirga</taxon>
    </lineage>
</organism>
<evidence type="ECO:0000256" key="1">
    <source>
        <dbReference type="ARBA" id="ARBA00004418"/>
    </source>
</evidence>
<dbReference type="PIRSF" id="PIRSF002741">
    <property type="entry name" value="MppA"/>
    <property type="match status" value="1"/>
</dbReference>
<dbReference type="GO" id="GO:1904680">
    <property type="term" value="F:peptide transmembrane transporter activity"/>
    <property type="evidence" value="ECO:0007669"/>
    <property type="project" value="TreeGrafter"/>
</dbReference>
<comment type="caution">
    <text evidence="6">The sequence shown here is derived from an EMBL/GenBank/DDBJ whole genome shotgun (WGS) entry which is preliminary data.</text>
</comment>
<dbReference type="SUPFAM" id="SSF53850">
    <property type="entry name" value="Periplasmic binding protein-like II"/>
    <property type="match status" value="1"/>
</dbReference>
<dbReference type="GO" id="GO:0030288">
    <property type="term" value="C:outer membrane-bounded periplasmic space"/>
    <property type="evidence" value="ECO:0007669"/>
    <property type="project" value="UniProtKB-ARBA"/>
</dbReference>
<dbReference type="GO" id="GO:0043190">
    <property type="term" value="C:ATP-binding cassette (ABC) transporter complex"/>
    <property type="evidence" value="ECO:0007669"/>
    <property type="project" value="InterPro"/>
</dbReference>
<dbReference type="CDD" id="cd08511">
    <property type="entry name" value="PBP2_NikA_DppA_OppA_like_5"/>
    <property type="match status" value="1"/>
</dbReference>
<dbReference type="Gene3D" id="3.40.190.10">
    <property type="entry name" value="Periplasmic binding protein-like II"/>
    <property type="match status" value="1"/>
</dbReference>
<protein>
    <submittedName>
        <fullName evidence="6">Peptide/nickel transport system substrate-binding protein</fullName>
    </submittedName>
</protein>
<dbReference type="OrthoDB" id="9803988at2"/>
<comment type="similarity">
    <text evidence="2">Belongs to the bacterial solute-binding protein 5 family.</text>
</comment>
<evidence type="ECO:0000313" key="7">
    <source>
        <dbReference type="Proteomes" id="UP000254925"/>
    </source>
</evidence>
<dbReference type="Pfam" id="PF00496">
    <property type="entry name" value="SBP_bac_5"/>
    <property type="match status" value="1"/>
</dbReference>
<dbReference type="EMBL" id="QQBB01000002">
    <property type="protein sequence ID" value="RDI61180.1"/>
    <property type="molecule type" value="Genomic_DNA"/>
</dbReference>
<proteinExistence type="inferred from homology"/>
<comment type="subcellular location">
    <subcellularLocation>
        <location evidence="1">Periplasm</location>
    </subcellularLocation>
</comment>
<evidence type="ECO:0000256" key="4">
    <source>
        <dbReference type="SAM" id="SignalP"/>
    </source>
</evidence>
<keyword evidence="3 4" id="KW-0732">Signal</keyword>
<keyword evidence="7" id="KW-1185">Reference proteome</keyword>
<dbReference type="Proteomes" id="UP000254925">
    <property type="component" value="Unassembled WGS sequence"/>
</dbReference>
<dbReference type="InterPro" id="IPR030678">
    <property type="entry name" value="Peptide/Ni-bd"/>
</dbReference>
<evidence type="ECO:0000256" key="3">
    <source>
        <dbReference type="ARBA" id="ARBA00022729"/>
    </source>
</evidence>
<dbReference type="InterPro" id="IPR039424">
    <property type="entry name" value="SBP_5"/>
</dbReference>
<dbReference type="PANTHER" id="PTHR30290">
    <property type="entry name" value="PERIPLASMIC BINDING COMPONENT OF ABC TRANSPORTER"/>
    <property type="match status" value="1"/>
</dbReference>
<gene>
    <name evidence="6" type="ORF">DES45_102575</name>
</gene>
<dbReference type="Gene3D" id="3.90.76.10">
    <property type="entry name" value="Dipeptide-binding Protein, Domain 1"/>
    <property type="match status" value="1"/>
</dbReference>
<evidence type="ECO:0000259" key="5">
    <source>
        <dbReference type="Pfam" id="PF00496"/>
    </source>
</evidence>
<dbReference type="RefSeq" id="WP_114769339.1">
    <property type="nucleotide sequence ID" value="NZ_QQBB01000002.1"/>
</dbReference>
<evidence type="ECO:0000256" key="2">
    <source>
        <dbReference type="ARBA" id="ARBA00005695"/>
    </source>
</evidence>